<feature type="transmembrane region" description="Helical" evidence="8">
    <location>
        <begin position="389"/>
        <end position="412"/>
    </location>
</feature>
<accession>A0A0D7BAV4</accession>
<feature type="transmembrane region" description="Helical" evidence="8">
    <location>
        <begin position="253"/>
        <end position="273"/>
    </location>
</feature>
<dbReference type="GO" id="GO:0032216">
    <property type="term" value="F:glucosaminyl-phosphatidylinositol O-acyltransferase activity"/>
    <property type="evidence" value="ECO:0007669"/>
    <property type="project" value="TreeGrafter"/>
</dbReference>
<comment type="similarity">
    <text evidence="3 8">Belongs to the PIGW family.</text>
</comment>
<dbReference type="UniPathway" id="UPA00196"/>
<keyword evidence="6 8" id="KW-1133">Transmembrane helix</keyword>
<dbReference type="PIRSF" id="PIRSF017321">
    <property type="entry name" value="GWT1"/>
    <property type="match status" value="1"/>
</dbReference>
<evidence type="ECO:0000256" key="8">
    <source>
        <dbReference type="RuleBase" id="RU280819"/>
    </source>
</evidence>
<sequence length="505" mass="56060">MSDYKSEKEAFVSGAAGSSVAHINVISLCALVSIIFYNVAETRLPKRFLTSWSILILPLILSMTFFANIPIVLASALGLLTFAISYLPRKEIGTPLPSGRAVSSASPQVVPKSPAVTTYRSHMMLMTVVAILAVDFPLFPRNLAKCETFGVSLMDIGVGSFVFSQGVVNAIPLIKNPAYLADPLPGKVITICKKVFPLFILGFLRVLAVKGTDYPEHESEYGTHWNFFLTMAFVPIFETLFHPLILRVPISMLAVLAALLQQALLGVAGFQAYALHAPRVSLISANKEGLVSLPGYVAIYLFGLSTGTLVLPSTPSYFRRTQRYFWDTGIIRGGGKPKPEKPKQRRKTGKAITELLSYTFLWWCCMGITRAFWIDGSEGVSRRVVNLSYIFWIAAYNTSFLLGYMALDMFFFPQPPEFKKRRSWEDEAEEVPFVYREPEAPALLTAINNNSLAVFLLANVMTGVVNLATRTMYASDAWAMGVLCFYTMAISAFAWVFRGRRLVKF</sequence>
<dbReference type="AlphaFoldDB" id="A0A0D7BAV4"/>
<keyword evidence="4 8" id="KW-0337">GPI-anchor biosynthesis</keyword>
<gene>
    <name evidence="9" type="ORF">CYLTODRAFT_423201</name>
</gene>
<protein>
    <recommendedName>
        <fullName evidence="8">GPI-anchored wall transfer protein</fullName>
        <ecNumber evidence="8">2.3.-.-</ecNumber>
    </recommendedName>
</protein>
<feature type="transmembrane region" description="Helical" evidence="8">
    <location>
        <begin position="225"/>
        <end position="246"/>
    </location>
</feature>
<evidence type="ECO:0000256" key="4">
    <source>
        <dbReference type="ARBA" id="ARBA00022502"/>
    </source>
</evidence>
<keyword evidence="10" id="KW-1185">Reference proteome</keyword>
<dbReference type="Pfam" id="PF06423">
    <property type="entry name" value="GWT1"/>
    <property type="match status" value="1"/>
</dbReference>
<proteinExistence type="inferred from homology"/>
<feature type="transmembrane region" description="Helical" evidence="8">
    <location>
        <begin position="293"/>
        <end position="311"/>
    </location>
</feature>
<feature type="transmembrane region" description="Helical" evidence="8">
    <location>
        <begin position="477"/>
        <end position="497"/>
    </location>
</feature>
<feature type="transmembrane region" description="Helical" evidence="8">
    <location>
        <begin position="121"/>
        <end position="139"/>
    </location>
</feature>
<evidence type="ECO:0000256" key="7">
    <source>
        <dbReference type="ARBA" id="ARBA00023136"/>
    </source>
</evidence>
<keyword evidence="8" id="KW-0256">Endoplasmic reticulum</keyword>
<dbReference type="EMBL" id="KN880547">
    <property type="protein sequence ID" value="KIY66656.1"/>
    <property type="molecule type" value="Genomic_DNA"/>
</dbReference>
<name>A0A0D7BAV4_9AGAR</name>
<evidence type="ECO:0000256" key="2">
    <source>
        <dbReference type="ARBA" id="ARBA00004687"/>
    </source>
</evidence>
<comment type="pathway">
    <text evidence="2 8">Glycolipid biosynthesis; glycosylphosphatidylinositol-anchor biosynthesis.</text>
</comment>
<dbReference type="PANTHER" id="PTHR20661">
    <property type="entry name" value="PHOSPHATIDYLINOSITOL-GLYCAN BIOSYNTHESIS CLASS W PROTEIN"/>
    <property type="match status" value="1"/>
</dbReference>
<evidence type="ECO:0000256" key="5">
    <source>
        <dbReference type="ARBA" id="ARBA00022692"/>
    </source>
</evidence>
<feature type="transmembrane region" description="Helical" evidence="8">
    <location>
        <begin position="52"/>
        <end position="85"/>
    </location>
</feature>
<dbReference type="GO" id="GO:0072659">
    <property type="term" value="P:protein localization to plasma membrane"/>
    <property type="evidence" value="ECO:0007669"/>
    <property type="project" value="TreeGrafter"/>
</dbReference>
<evidence type="ECO:0000256" key="6">
    <source>
        <dbReference type="ARBA" id="ARBA00022989"/>
    </source>
</evidence>
<dbReference type="PANTHER" id="PTHR20661:SF0">
    <property type="entry name" value="PHOSPHATIDYLINOSITOL-GLYCAN BIOSYNTHESIS CLASS W PROTEIN"/>
    <property type="match status" value="1"/>
</dbReference>
<comment type="subcellular location">
    <subcellularLocation>
        <location evidence="8">Endoplasmic reticulum membrane</location>
        <topology evidence="8">Multi-pass membrane protein</topology>
    </subcellularLocation>
    <subcellularLocation>
        <location evidence="1">Membrane</location>
        <topology evidence="1">Multi-pass membrane protein</topology>
    </subcellularLocation>
</comment>
<dbReference type="GO" id="GO:0005789">
    <property type="term" value="C:endoplasmic reticulum membrane"/>
    <property type="evidence" value="ECO:0007669"/>
    <property type="project" value="UniProtKB-SubCell"/>
</dbReference>
<keyword evidence="8" id="KW-0012">Acyltransferase</keyword>
<keyword evidence="5 8" id="KW-0812">Transmembrane</keyword>
<evidence type="ECO:0000256" key="1">
    <source>
        <dbReference type="ARBA" id="ARBA00004141"/>
    </source>
</evidence>
<comment type="function">
    <text evidence="8">A acetyltransferase, which acetylates the inositol ring of phosphatidylinositol during biosynthesis of GPI-anchor.</text>
</comment>
<feature type="transmembrane region" description="Helical" evidence="8">
    <location>
        <begin position="355"/>
        <end position="374"/>
    </location>
</feature>
<dbReference type="InterPro" id="IPR009447">
    <property type="entry name" value="PIGW/GWT1"/>
</dbReference>
<feature type="transmembrane region" description="Helical" evidence="8">
    <location>
        <begin position="20"/>
        <end position="40"/>
    </location>
</feature>
<dbReference type="OrthoDB" id="15270at2759"/>
<feature type="transmembrane region" description="Helical" evidence="8">
    <location>
        <begin position="452"/>
        <end position="471"/>
    </location>
</feature>
<dbReference type="Proteomes" id="UP000054007">
    <property type="component" value="Unassembled WGS sequence"/>
</dbReference>
<keyword evidence="7 8" id="KW-0472">Membrane</keyword>
<organism evidence="9 10">
    <name type="scientific">Cylindrobasidium torrendii FP15055 ss-10</name>
    <dbReference type="NCBI Taxonomy" id="1314674"/>
    <lineage>
        <taxon>Eukaryota</taxon>
        <taxon>Fungi</taxon>
        <taxon>Dikarya</taxon>
        <taxon>Basidiomycota</taxon>
        <taxon>Agaricomycotina</taxon>
        <taxon>Agaricomycetes</taxon>
        <taxon>Agaricomycetidae</taxon>
        <taxon>Agaricales</taxon>
        <taxon>Marasmiineae</taxon>
        <taxon>Physalacriaceae</taxon>
        <taxon>Cylindrobasidium</taxon>
    </lineage>
</organism>
<evidence type="ECO:0000313" key="10">
    <source>
        <dbReference type="Proteomes" id="UP000054007"/>
    </source>
</evidence>
<dbReference type="EC" id="2.3.-.-" evidence="8"/>
<dbReference type="GO" id="GO:0006506">
    <property type="term" value="P:GPI anchor biosynthetic process"/>
    <property type="evidence" value="ECO:0007669"/>
    <property type="project" value="UniProtKB-UniPathway"/>
</dbReference>
<keyword evidence="8" id="KW-0808">Transferase</keyword>
<evidence type="ECO:0000256" key="3">
    <source>
        <dbReference type="ARBA" id="ARBA00007559"/>
    </source>
</evidence>
<reference evidence="9 10" key="1">
    <citation type="journal article" date="2015" name="Fungal Genet. Biol.">
        <title>Evolution of novel wood decay mechanisms in Agaricales revealed by the genome sequences of Fistulina hepatica and Cylindrobasidium torrendii.</title>
        <authorList>
            <person name="Floudas D."/>
            <person name="Held B.W."/>
            <person name="Riley R."/>
            <person name="Nagy L.G."/>
            <person name="Koehler G."/>
            <person name="Ransdell A.S."/>
            <person name="Younus H."/>
            <person name="Chow J."/>
            <person name="Chiniquy J."/>
            <person name="Lipzen A."/>
            <person name="Tritt A."/>
            <person name="Sun H."/>
            <person name="Haridas S."/>
            <person name="LaButti K."/>
            <person name="Ohm R.A."/>
            <person name="Kues U."/>
            <person name="Blanchette R.A."/>
            <person name="Grigoriev I.V."/>
            <person name="Minto R.E."/>
            <person name="Hibbett D.S."/>
        </authorList>
    </citation>
    <scope>NUCLEOTIDE SEQUENCE [LARGE SCALE GENOMIC DNA]</scope>
    <source>
        <strain evidence="9 10">FP15055 ss-10</strain>
    </source>
</reference>
<dbReference type="STRING" id="1314674.A0A0D7BAV4"/>
<feature type="non-terminal residue" evidence="9">
    <location>
        <position position="1"/>
    </location>
</feature>
<evidence type="ECO:0000313" key="9">
    <source>
        <dbReference type="EMBL" id="KIY66656.1"/>
    </source>
</evidence>